<reference evidence="2 3" key="1">
    <citation type="submission" date="2016-10" db="EMBL/GenBank/DDBJ databases">
        <title>Draft Genome sequence of Roseomonas sp. strain M3.</title>
        <authorList>
            <person name="Subhash Y."/>
            <person name="Lee S."/>
        </authorList>
    </citation>
    <scope>NUCLEOTIDE SEQUENCE [LARGE SCALE GENOMIC DNA]</scope>
    <source>
        <strain evidence="2 3">M3</strain>
    </source>
</reference>
<gene>
    <name evidence="2" type="ORF">BKE38_24870</name>
</gene>
<name>A0A1V2GXI7_9PROT</name>
<evidence type="ECO:0000259" key="1">
    <source>
        <dbReference type="Pfam" id="PF00345"/>
    </source>
</evidence>
<organism evidence="2 3">
    <name type="scientific">Teichococcus deserti</name>
    <dbReference type="NCBI Taxonomy" id="1817963"/>
    <lineage>
        <taxon>Bacteria</taxon>
        <taxon>Pseudomonadati</taxon>
        <taxon>Pseudomonadota</taxon>
        <taxon>Alphaproteobacteria</taxon>
        <taxon>Acetobacterales</taxon>
        <taxon>Roseomonadaceae</taxon>
        <taxon>Roseomonas</taxon>
    </lineage>
</organism>
<dbReference type="Pfam" id="PF00345">
    <property type="entry name" value="PapD_N"/>
    <property type="match status" value="1"/>
</dbReference>
<dbReference type="SUPFAM" id="SSF49354">
    <property type="entry name" value="PapD-like"/>
    <property type="match status" value="1"/>
</dbReference>
<dbReference type="InterPro" id="IPR050643">
    <property type="entry name" value="Periplasmic_pilus_chap"/>
</dbReference>
<dbReference type="GO" id="GO:0030288">
    <property type="term" value="C:outer membrane-bounded periplasmic space"/>
    <property type="evidence" value="ECO:0007669"/>
    <property type="project" value="InterPro"/>
</dbReference>
<dbReference type="PROSITE" id="PS51318">
    <property type="entry name" value="TAT"/>
    <property type="match status" value="1"/>
</dbReference>
<dbReference type="PANTHER" id="PTHR30251:SF4">
    <property type="entry name" value="SLR1668 PROTEIN"/>
    <property type="match status" value="1"/>
</dbReference>
<proteinExistence type="predicted"/>
<dbReference type="InterPro" id="IPR016147">
    <property type="entry name" value="Pili_assmbl_chaperone_N"/>
</dbReference>
<dbReference type="Gene3D" id="2.60.40.10">
    <property type="entry name" value="Immunoglobulins"/>
    <property type="match status" value="1"/>
</dbReference>
<dbReference type="InterPro" id="IPR006311">
    <property type="entry name" value="TAT_signal"/>
</dbReference>
<feature type="domain" description="Pili assembly chaperone N-terminal" evidence="1">
    <location>
        <begin position="42"/>
        <end position="146"/>
    </location>
</feature>
<dbReference type="InterPro" id="IPR008962">
    <property type="entry name" value="PapD-like_sf"/>
</dbReference>
<dbReference type="GO" id="GO:0071555">
    <property type="term" value="P:cell wall organization"/>
    <property type="evidence" value="ECO:0007669"/>
    <property type="project" value="InterPro"/>
</dbReference>
<dbReference type="InterPro" id="IPR013783">
    <property type="entry name" value="Ig-like_fold"/>
</dbReference>
<protein>
    <recommendedName>
        <fullName evidence="1">Pili assembly chaperone N-terminal domain-containing protein</fullName>
    </recommendedName>
</protein>
<evidence type="ECO:0000313" key="2">
    <source>
        <dbReference type="EMBL" id="ONG46850.1"/>
    </source>
</evidence>
<dbReference type="Proteomes" id="UP000188879">
    <property type="component" value="Unassembled WGS sequence"/>
</dbReference>
<keyword evidence="3" id="KW-1185">Reference proteome</keyword>
<sequence>MLRPRRQLLLQAGGGLTLAALAWAPRPARAGAIEVAPVSADLAPGQQAGVITVTNRDTTPTSVQVRAFAWTQDVTSDQLTPTQDLLVSPPLFQLAPGASQVVRMVLRAPAQGRETAYRLLVDQIPGPTDSGQQIRFALRLSIPVFAQAAVNGRAELEWQLRPGGELTVVNRGTRRAQLAQLTLMPAGGRGPLALTGPENPYVLPGQERRWLARGATLRPGSTVQASGTGEAGRFTVDVPVSP</sequence>
<dbReference type="AlphaFoldDB" id="A0A1V2GXI7"/>
<accession>A0A1V2GXI7</accession>
<comment type="caution">
    <text evidence="2">The sequence shown here is derived from an EMBL/GenBank/DDBJ whole genome shotgun (WGS) entry which is preliminary data.</text>
</comment>
<evidence type="ECO:0000313" key="3">
    <source>
        <dbReference type="Proteomes" id="UP000188879"/>
    </source>
</evidence>
<dbReference type="EMBL" id="MLCO01000309">
    <property type="protein sequence ID" value="ONG46850.1"/>
    <property type="molecule type" value="Genomic_DNA"/>
</dbReference>
<dbReference type="PANTHER" id="PTHR30251">
    <property type="entry name" value="PILUS ASSEMBLY CHAPERONE"/>
    <property type="match status" value="1"/>
</dbReference>